<dbReference type="PANTHER" id="PTHR42924:SF3">
    <property type="entry name" value="POLYMERASE_HISTIDINOL PHOSPHATASE N-TERMINAL DOMAIN-CONTAINING PROTEIN"/>
    <property type="match status" value="1"/>
</dbReference>
<dbReference type="AlphaFoldDB" id="A0A5C1QDK7"/>
<reference evidence="2 3" key="2">
    <citation type="submission" date="2019-09" db="EMBL/GenBank/DDBJ databases">
        <title>Complete Genome Sequence and Methylome Analysis of free living Spirochaetas.</title>
        <authorList>
            <person name="Leshcheva N."/>
            <person name="Mikheeva N."/>
        </authorList>
    </citation>
    <scope>NUCLEOTIDE SEQUENCE [LARGE SCALE GENOMIC DNA]</scope>
    <source>
        <strain evidence="2 3">P</strain>
    </source>
</reference>
<dbReference type="Pfam" id="PF02811">
    <property type="entry name" value="PHP"/>
    <property type="match status" value="1"/>
</dbReference>
<dbReference type="PANTHER" id="PTHR42924">
    <property type="entry name" value="EXONUCLEASE"/>
    <property type="match status" value="1"/>
</dbReference>
<proteinExistence type="predicted"/>
<evidence type="ECO:0000313" key="3">
    <source>
        <dbReference type="Proteomes" id="UP000323824"/>
    </source>
</evidence>
<feature type="domain" description="Polymerase/histidinol phosphatase N-terminal" evidence="1">
    <location>
        <begin position="2"/>
        <end position="67"/>
    </location>
</feature>
<organism evidence="2 3">
    <name type="scientific">Thiospirochaeta perfilievii</name>
    <dbReference type="NCBI Taxonomy" id="252967"/>
    <lineage>
        <taxon>Bacteria</taxon>
        <taxon>Pseudomonadati</taxon>
        <taxon>Spirochaetota</taxon>
        <taxon>Spirochaetia</taxon>
        <taxon>Spirochaetales</taxon>
        <taxon>Spirochaetaceae</taxon>
        <taxon>Thiospirochaeta</taxon>
    </lineage>
</organism>
<keyword evidence="3" id="KW-1185">Reference proteome</keyword>
<dbReference type="GO" id="GO:0004534">
    <property type="term" value="F:5'-3' RNA exonuclease activity"/>
    <property type="evidence" value="ECO:0007669"/>
    <property type="project" value="TreeGrafter"/>
</dbReference>
<dbReference type="GO" id="GO:0035312">
    <property type="term" value="F:5'-3' DNA exonuclease activity"/>
    <property type="evidence" value="ECO:0007669"/>
    <property type="project" value="TreeGrafter"/>
</dbReference>
<dbReference type="InterPro" id="IPR003141">
    <property type="entry name" value="Pol/His_phosphatase_N"/>
</dbReference>
<evidence type="ECO:0000259" key="1">
    <source>
        <dbReference type="SMART" id="SM00481"/>
    </source>
</evidence>
<dbReference type="SMART" id="SM00481">
    <property type="entry name" value="POLIIIAc"/>
    <property type="match status" value="1"/>
</dbReference>
<dbReference type="InterPro" id="IPR016195">
    <property type="entry name" value="Pol/histidinol_Pase-like"/>
</dbReference>
<dbReference type="EMBL" id="CP035807">
    <property type="protein sequence ID" value="QEN06165.1"/>
    <property type="molecule type" value="Genomic_DNA"/>
</dbReference>
<dbReference type="RefSeq" id="WP_149569399.1">
    <property type="nucleotide sequence ID" value="NZ_CP035807.1"/>
</dbReference>
<dbReference type="SUPFAM" id="SSF89550">
    <property type="entry name" value="PHP domain-like"/>
    <property type="match status" value="1"/>
</dbReference>
<reference evidence="2 3" key="1">
    <citation type="submission" date="2019-02" db="EMBL/GenBank/DDBJ databases">
        <authorList>
            <person name="Fomenkov A."/>
            <person name="Dubinina G."/>
            <person name="Grabovich M."/>
            <person name="Vincze T."/>
            <person name="Roberts R.J."/>
        </authorList>
    </citation>
    <scope>NUCLEOTIDE SEQUENCE [LARGE SCALE GENOMIC DNA]</scope>
    <source>
        <strain evidence="2 3">P</strain>
    </source>
</reference>
<name>A0A5C1QDK7_9SPIO</name>
<dbReference type="Gene3D" id="3.20.20.140">
    <property type="entry name" value="Metal-dependent hydrolases"/>
    <property type="match status" value="1"/>
</dbReference>
<accession>A0A5C1QDK7</accession>
<dbReference type="OrthoDB" id="9804333at2"/>
<dbReference type="InterPro" id="IPR052018">
    <property type="entry name" value="PHP_domain"/>
</dbReference>
<evidence type="ECO:0000313" key="2">
    <source>
        <dbReference type="EMBL" id="QEN06165.1"/>
    </source>
</evidence>
<dbReference type="Proteomes" id="UP000323824">
    <property type="component" value="Chromosome"/>
</dbReference>
<gene>
    <name evidence="2" type="ORF">EW093_16210</name>
</gene>
<protein>
    <submittedName>
        <fullName evidence="2">PHP domain-containing protein</fullName>
    </submittedName>
</protein>
<dbReference type="InterPro" id="IPR004013">
    <property type="entry name" value="PHP_dom"/>
</dbReference>
<sequence>MIDLHSHTTCSDGSLTPKELIQKAKEIGLKAIAITDHDTLSGLKDGKEAAIESDITFIPGVELEITYPYKGEFHLLGLGLKKNDGALSRALDELQDYRIERNREMIHLLNKDGINISYNDLTSIAGGEIIARPHFSRFLVNNGYAKNQNEAFKKYLTPGCPYFVPKRSLELKDAINLIHESEGKAVIAHPQSLYISWSKLPEILKGYKSLGLDGIEAWHGGNSKKDCTKFEKIASDLKLIVSGGSDYHGLNIEDRVLGVGAGERSIPDIFLSNFI</sequence>
<dbReference type="Gene3D" id="1.10.150.650">
    <property type="match status" value="1"/>
</dbReference>
<dbReference type="KEGG" id="sper:EW093_16210"/>
<dbReference type="CDD" id="cd07438">
    <property type="entry name" value="PHP_HisPPase_AMP"/>
    <property type="match status" value="1"/>
</dbReference>